<sequence>MDGNHDDTTDDWSRSGHDGRGDEADRVGGLWETIDESGVASRLVLDADTPGAVAAMFPDAATQQPDREIDVEWLAGDAANTVAVRARRTDEYARLLDVARKRRSRIRPIPETTTAARVTDGERVRTVVTFDVDTLQAETAHLTVSRHRNRDRRPTATLEYTTRNNRDRPEAATVYRTEGQDLDLTALDVARALTTDRDTDGGAGPSTVSCDCCRVAVGLVRRVGLTAPLTFTSSLLGPSVIGRFDTPTFAALVSRLDDPDEPSSARAVCERPEIGLCP</sequence>
<feature type="region of interest" description="Disordered" evidence="1">
    <location>
        <begin position="1"/>
        <end position="26"/>
    </location>
</feature>
<dbReference type="OrthoDB" id="378487at2157"/>
<accession>A0A498KW69</accession>
<evidence type="ECO:0000313" key="2">
    <source>
        <dbReference type="EMBL" id="RXK46723.1"/>
    </source>
</evidence>
<evidence type="ECO:0000313" key="3">
    <source>
        <dbReference type="Proteomes" id="UP000289691"/>
    </source>
</evidence>
<gene>
    <name evidence="2" type="ORF">EAF64_18800</name>
</gene>
<name>A0A498KW69_9EURY</name>
<organism evidence="2 3">
    <name type="scientific">Halorientalis pallida</name>
    <dbReference type="NCBI Taxonomy" id="2479928"/>
    <lineage>
        <taxon>Archaea</taxon>
        <taxon>Methanobacteriati</taxon>
        <taxon>Methanobacteriota</taxon>
        <taxon>Stenosarchaea group</taxon>
        <taxon>Halobacteria</taxon>
        <taxon>Halobacteriales</taxon>
        <taxon>Haloarculaceae</taxon>
        <taxon>Halorientalis</taxon>
    </lineage>
</organism>
<protein>
    <submittedName>
        <fullName evidence="2">Uncharacterized protein</fullName>
    </submittedName>
</protein>
<dbReference type="AlphaFoldDB" id="A0A498KW69"/>
<proteinExistence type="predicted"/>
<evidence type="ECO:0000256" key="1">
    <source>
        <dbReference type="SAM" id="MobiDB-lite"/>
    </source>
</evidence>
<reference evidence="2 3" key="1">
    <citation type="submission" date="2019-01" db="EMBL/GenBank/DDBJ databases">
        <title>Halorientalis sp. F13-25 a new haloarchaeum isolated from hypersaline water.</title>
        <authorList>
            <person name="Ana D.-V."/>
            <person name="Cristina S.-P."/>
            <person name="Antonio V."/>
        </authorList>
    </citation>
    <scope>NUCLEOTIDE SEQUENCE [LARGE SCALE GENOMIC DNA]</scope>
    <source>
        <strain evidence="2 3">F13-25</strain>
    </source>
</reference>
<dbReference type="Proteomes" id="UP000289691">
    <property type="component" value="Unassembled WGS sequence"/>
</dbReference>
<dbReference type="EMBL" id="RDFA01000008">
    <property type="protein sequence ID" value="RXK46723.1"/>
    <property type="molecule type" value="Genomic_DNA"/>
</dbReference>
<keyword evidence="3" id="KW-1185">Reference proteome</keyword>
<dbReference type="RefSeq" id="WP_129070519.1">
    <property type="nucleotide sequence ID" value="NZ_RDFA01000008.1"/>
</dbReference>
<comment type="caution">
    <text evidence="2">The sequence shown here is derived from an EMBL/GenBank/DDBJ whole genome shotgun (WGS) entry which is preliminary data.</text>
</comment>